<evidence type="ECO:0000313" key="1">
    <source>
        <dbReference type="EMBL" id="MFF3569213.1"/>
    </source>
</evidence>
<dbReference type="RefSeq" id="WP_387403982.1">
    <property type="nucleotide sequence ID" value="NZ_JBIAQY010000004.1"/>
</dbReference>
<accession>A0ABW6S0V0</accession>
<keyword evidence="2" id="KW-1185">Reference proteome</keyword>
<name>A0ABW6S0V0_9NOCA</name>
<comment type="caution">
    <text evidence="1">The sequence shown here is derived from an EMBL/GenBank/DDBJ whole genome shotgun (WGS) entry which is preliminary data.</text>
</comment>
<dbReference type="EMBL" id="JBIAQY010000004">
    <property type="protein sequence ID" value="MFF3569213.1"/>
    <property type="molecule type" value="Genomic_DNA"/>
</dbReference>
<reference evidence="1 2" key="1">
    <citation type="submission" date="2024-10" db="EMBL/GenBank/DDBJ databases">
        <title>The Natural Products Discovery Center: Release of the First 8490 Sequenced Strains for Exploring Actinobacteria Biosynthetic Diversity.</title>
        <authorList>
            <person name="Kalkreuter E."/>
            <person name="Kautsar S.A."/>
            <person name="Yang D."/>
            <person name="Bader C.D."/>
            <person name="Teijaro C.N."/>
            <person name="Fluegel L."/>
            <person name="Davis C.M."/>
            <person name="Simpson J.R."/>
            <person name="Lauterbach L."/>
            <person name="Steele A.D."/>
            <person name="Gui C."/>
            <person name="Meng S."/>
            <person name="Li G."/>
            <person name="Viehrig K."/>
            <person name="Ye F."/>
            <person name="Su P."/>
            <person name="Kiefer A.F."/>
            <person name="Nichols A."/>
            <person name="Cepeda A.J."/>
            <person name="Yan W."/>
            <person name="Fan B."/>
            <person name="Jiang Y."/>
            <person name="Adhikari A."/>
            <person name="Zheng C.-J."/>
            <person name="Schuster L."/>
            <person name="Cowan T.M."/>
            <person name="Smanski M.J."/>
            <person name="Chevrette M.G."/>
            <person name="De Carvalho L.P.S."/>
            <person name="Shen B."/>
        </authorList>
    </citation>
    <scope>NUCLEOTIDE SEQUENCE [LARGE SCALE GENOMIC DNA]</scope>
    <source>
        <strain evidence="1 2">NPDC002593</strain>
    </source>
</reference>
<protein>
    <submittedName>
        <fullName evidence="1">Uncharacterized protein</fullName>
    </submittedName>
</protein>
<gene>
    <name evidence="1" type="ORF">ACFYXQ_15685</name>
</gene>
<organism evidence="1 2">
    <name type="scientific">Nocardia jiangxiensis</name>
    <dbReference type="NCBI Taxonomy" id="282685"/>
    <lineage>
        <taxon>Bacteria</taxon>
        <taxon>Bacillati</taxon>
        <taxon>Actinomycetota</taxon>
        <taxon>Actinomycetes</taxon>
        <taxon>Mycobacteriales</taxon>
        <taxon>Nocardiaceae</taxon>
        <taxon>Nocardia</taxon>
    </lineage>
</organism>
<dbReference type="Proteomes" id="UP001601992">
    <property type="component" value="Unassembled WGS sequence"/>
</dbReference>
<proteinExistence type="predicted"/>
<sequence>MIAHIFRNEVTQYSEIGGQLVGGFRHLRRLPWRVYVPDAAAIAEHGSGPAAVAAHLRSLEEFVASTMKQGPVPDTVPDDQWLFAYRPLPARTAIFTRVYLRDCTDAERAEVFKALTE</sequence>
<evidence type="ECO:0000313" key="2">
    <source>
        <dbReference type="Proteomes" id="UP001601992"/>
    </source>
</evidence>